<keyword evidence="2" id="KW-1185">Reference proteome</keyword>
<dbReference type="EMBL" id="BKCP01005727">
    <property type="protein sequence ID" value="GER39627.1"/>
    <property type="molecule type" value="Genomic_DNA"/>
</dbReference>
<dbReference type="Pfam" id="PF26178">
    <property type="entry name" value="PI-PLC_cat"/>
    <property type="match status" value="1"/>
</dbReference>
<evidence type="ECO:0000313" key="2">
    <source>
        <dbReference type="Proteomes" id="UP000325081"/>
    </source>
</evidence>
<reference evidence="2" key="1">
    <citation type="journal article" date="2019" name="Curr. Biol.">
        <title>Genome Sequence of Striga asiatica Provides Insight into the Evolution of Plant Parasitism.</title>
        <authorList>
            <person name="Yoshida S."/>
            <person name="Kim S."/>
            <person name="Wafula E.K."/>
            <person name="Tanskanen J."/>
            <person name="Kim Y.M."/>
            <person name="Honaas L."/>
            <person name="Yang Z."/>
            <person name="Spallek T."/>
            <person name="Conn C.E."/>
            <person name="Ichihashi Y."/>
            <person name="Cheong K."/>
            <person name="Cui S."/>
            <person name="Der J.P."/>
            <person name="Gundlach H."/>
            <person name="Jiao Y."/>
            <person name="Hori C."/>
            <person name="Ishida J.K."/>
            <person name="Kasahara H."/>
            <person name="Kiba T."/>
            <person name="Kim M.S."/>
            <person name="Koo N."/>
            <person name="Laohavisit A."/>
            <person name="Lee Y.H."/>
            <person name="Lumba S."/>
            <person name="McCourt P."/>
            <person name="Mortimer J.C."/>
            <person name="Mutuku J.M."/>
            <person name="Nomura T."/>
            <person name="Sasaki-Sekimoto Y."/>
            <person name="Seto Y."/>
            <person name="Wang Y."/>
            <person name="Wakatake T."/>
            <person name="Sakakibara H."/>
            <person name="Demura T."/>
            <person name="Yamaguchi S."/>
            <person name="Yoneyama K."/>
            <person name="Manabe R.I."/>
            <person name="Nelson D.C."/>
            <person name="Schulman A.H."/>
            <person name="Timko M.P."/>
            <person name="dePamphilis C.W."/>
            <person name="Choi D."/>
            <person name="Shirasu K."/>
        </authorList>
    </citation>
    <scope>NUCLEOTIDE SEQUENCE [LARGE SCALE GENOMIC DNA]</scope>
    <source>
        <strain evidence="2">cv. UVA1</strain>
    </source>
</reference>
<proteinExistence type="predicted"/>
<evidence type="ECO:0000313" key="1">
    <source>
        <dbReference type="EMBL" id="GER39627.1"/>
    </source>
</evidence>
<dbReference type="InterPro" id="IPR051057">
    <property type="entry name" value="PI-PLC_domain"/>
</dbReference>
<comment type="caution">
    <text evidence="1">The sequence shown here is derived from an EMBL/GenBank/DDBJ whole genome shotgun (WGS) entry which is preliminary data.</text>
</comment>
<dbReference type="AlphaFoldDB" id="A0A5A7Q5B7"/>
<dbReference type="Gene3D" id="3.40.50.1360">
    <property type="match status" value="1"/>
</dbReference>
<dbReference type="Gene3D" id="3.20.20.190">
    <property type="entry name" value="Phosphatidylinositol (PI) phosphodiesterase"/>
    <property type="match status" value="1"/>
</dbReference>
<protein>
    <submittedName>
        <fullName evidence="1">PLC-like phosphodiesterases superfamily protein</fullName>
    </submittedName>
</protein>
<dbReference type="OrthoDB" id="7984201at2759"/>
<organism evidence="1 2">
    <name type="scientific">Striga asiatica</name>
    <name type="common">Asiatic witchweed</name>
    <name type="synonym">Buchnera asiatica</name>
    <dbReference type="NCBI Taxonomy" id="4170"/>
    <lineage>
        <taxon>Eukaryota</taxon>
        <taxon>Viridiplantae</taxon>
        <taxon>Streptophyta</taxon>
        <taxon>Embryophyta</taxon>
        <taxon>Tracheophyta</taxon>
        <taxon>Spermatophyta</taxon>
        <taxon>Magnoliopsida</taxon>
        <taxon>eudicotyledons</taxon>
        <taxon>Gunneridae</taxon>
        <taxon>Pentapetalae</taxon>
        <taxon>asterids</taxon>
        <taxon>lamiids</taxon>
        <taxon>Lamiales</taxon>
        <taxon>Orobanchaceae</taxon>
        <taxon>Buchnereae</taxon>
        <taxon>Striga</taxon>
    </lineage>
</organism>
<accession>A0A5A7Q5B7</accession>
<sequence>MAISTCRAASANLRLLSYPSFTRSPPANISLIFTVKQDFSSLRLKSKVSNRRTKASMAEIVTPKSKGKVQVFDTEEDLAVALAEYTADLANRISRDKGSFTVVFSGGSLVKSLRHEFVMNFCVRTLLFAVFLFGSSSALKLQQGQICVANSNCDSGLHCETCIANGNVRPRCTRIQPISPLSKVNGLPFNRYSWLTTHNAFARLGAKSATGGIILTPENQQDSITDHLHQPAINVLKEVQQFLESYPTEIVTIIIEDYVASPNGLTKVFNASGLRKFWFPVSRMPKNGGEWPTVDDMVRQNQRLVVFTSKAAKESSEGIAYEWKYLVENQYGNGGMVAGSCPNRAESRAMNEKSKSLVLMNYFPDAPDMATACKHNSAPLISMMNTCYQAAGQRWPNFIAVDYYKRSDGGGAPEAIDMANGQLVCGCKTISSCEENATFGACEIPQVGHTPNEPVAPPHPRSGTSDSRLFQLRLMLGLLFTSILAF</sequence>
<dbReference type="PANTHER" id="PTHR13593">
    <property type="match status" value="1"/>
</dbReference>
<dbReference type="Proteomes" id="UP000325081">
    <property type="component" value="Unassembled WGS sequence"/>
</dbReference>
<dbReference type="GO" id="GO:0008081">
    <property type="term" value="F:phosphoric diester hydrolase activity"/>
    <property type="evidence" value="ECO:0007669"/>
    <property type="project" value="InterPro"/>
</dbReference>
<dbReference type="GO" id="GO:0006629">
    <property type="term" value="P:lipid metabolic process"/>
    <property type="evidence" value="ECO:0007669"/>
    <property type="project" value="InterPro"/>
</dbReference>
<dbReference type="InterPro" id="IPR017946">
    <property type="entry name" value="PLC-like_Pdiesterase_TIM-brl"/>
</dbReference>
<dbReference type="SUPFAM" id="SSF51695">
    <property type="entry name" value="PLC-like phosphodiesterases"/>
    <property type="match status" value="1"/>
</dbReference>
<name>A0A5A7Q5B7_STRAF</name>
<gene>
    <name evidence="1" type="ORF">STAS_16251</name>
</gene>
<dbReference type="PANTHER" id="PTHR13593:SF134">
    <property type="entry name" value="F14J22.5 PROTEIN"/>
    <property type="match status" value="1"/>
</dbReference>